<dbReference type="GO" id="GO:0007218">
    <property type="term" value="P:neuropeptide signaling pathway"/>
    <property type="evidence" value="ECO:0007669"/>
    <property type="project" value="UniProtKB-KW"/>
</dbReference>
<accession>A0A6J2NBV0</accession>
<dbReference type="GO" id="GO:0060079">
    <property type="term" value="P:excitatory postsynaptic potential"/>
    <property type="evidence" value="ECO:0007669"/>
    <property type="project" value="TreeGrafter"/>
</dbReference>
<evidence type="ECO:0000313" key="3">
    <source>
        <dbReference type="EMBL" id="KAF6120656.1"/>
    </source>
</evidence>
<dbReference type="Proteomes" id="UP000504628">
    <property type="component" value="Chromosome 2"/>
</dbReference>
<dbReference type="RefSeq" id="XP_035874828.1">
    <property type="nucleotide sequence ID" value="XM_036018935.1"/>
</dbReference>
<dbReference type="GO" id="GO:0098794">
    <property type="term" value="C:postsynapse"/>
    <property type="evidence" value="ECO:0007669"/>
    <property type="project" value="GOC"/>
</dbReference>
<keyword evidence="2" id="KW-0732">Signal</keyword>
<dbReference type="Pfam" id="PF15085">
    <property type="entry name" value="NPFF"/>
    <property type="match status" value="1"/>
</dbReference>
<feature type="chain" id="PRO_5044642216" evidence="2">
    <location>
        <begin position="23"/>
        <end position="114"/>
    </location>
</feature>
<evidence type="ECO:0000313" key="5">
    <source>
        <dbReference type="Proteomes" id="UP000664940"/>
    </source>
</evidence>
<dbReference type="RefSeq" id="XP_028389274.1">
    <property type="nucleotide sequence ID" value="XM_028533473.2"/>
</dbReference>
<evidence type="ECO:0000256" key="2">
    <source>
        <dbReference type="SAM" id="SignalP"/>
    </source>
</evidence>
<evidence type="ECO:0000313" key="6">
    <source>
        <dbReference type="RefSeq" id="XP_028389274.1"/>
    </source>
</evidence>
<dbReference type="GeneID" id="114514183"/>
<dbReference type="GO" id="GO:0005184">
    <property type="term" value="F:neuropeptide hormone activity"/>
    <property type="evidence" value="ECO:0007669"/>
    <property type="project" value="InterPro"/>
</dbReference>
<dbReference type="AlphaFoldDB" id="A0A6J2NBV0"/>
<keyword evidence="3 6" id="KW-0527">Neuropeptide</keyword>
<name>A0A6J2NBV0_9CHIR</name>
<sequence length="114" mass="12687">MDSRQAAVLLVVLLLITDWGHAGEPSDLDGGQIFTEEDPGPLPAQDSETTRSLLLSLLQTMQRPSRSSAFLFQPQRFGRNTWGSWRNKRLSTRAGEGLSSLFWSLAAPQRFGKK</sequence>
<dbReference type="GO" id="GO:0030425">
    <property type="term" value="C:dendrite"/>
    <property type="evidence" value="ECO:0007669"/>
    <property type="project" value="TreeGrafter"/>
</dbReference>
<gene>
    <name evidence="6 7" type="primary">NPFF</name>
    <name evidence="3" type="ORF">HJG60_013965</name>
</gene>
<dbReference type="GO" id="GO:0043679">
    <property type="term" value="C:axon terminus"/>
    <property type="evidence" value="ECO:0007669"/>
    <property type="project" value="TreeGrafter"/>
</dbReference>
<organism evidence="4 6">
    <name type="scientific">Phyllostomus discolor</name>
    <name type="common">pale spear-nosed bat</name>
    <dbReference type="NCBI Taxonomy" id="89673"/>
    <lineage>
        <taxon>Eukaryota</taxon>
        <taxon>Metazoa</taxon>
        <taxon>Chordata</taxon>
        <taxon>Craniata</taxon>
        <taxon>Vertebrata</taxon>
        <taxon>Euteleostomi</taxon>
        <taxon>Mammalia</taxon>
        <taxon>Eutheria</taxon>
        <taxon>Laurasiatheria</taxon>
        <taxon>Chiroptera</taxon>
        <taxon>Yangochiroptera</taxon>
        <taxon>Phyllostomidae</taxon>
        <taxon>Phyllostominae</taxon>
        <taxon>Phyllostomus</taxon>
    </lineage>
</organism>
<dbReference type="PIRSF" id="PIRSF038092">
    <property type="entry name" value="FMRFamid-rel_pep_precur"/>
    <property type="match status" value="1"/>
</dbReference>
<dbReference type="CTD" id="8620"/>
<evidence type="ECO:0000313" key="7">
    <source>
        <dbReference type="RefSeq" id="XP_035874828.1"/>
    </source>
</evidence>
<proteinExistence type="predicted"/>
<feature type="signal peptide" evidence="2">
    <location>
        <begin position="1"/>
        <end position="22"/>
    </location>
</feature>
<reference evidence="6 7" key="2">
    <citation type="submission" date="2025-04" db="UniProtKB">
        <authorList>
            <consortium name="RefSeq"/>
        </authorList>
    </citation>
    <scope>IDENTIFICATION</scope>
    <source>
        <tissue evidence="6 7">Muscle</tissue>
    </source>
</reference>
<dbReference type="InterPro" id="IPR008065">
    <property type="entry name" value="NPFF"/>
</dbReference>
<dbReference type="KEGG" id="pdic:114514183"/>
<dbReference type="GO" id="GO:0001664">
    <property type="term" value="F:G protein-coupled receptor binding"/>
    <property type="evidence" value="ECO:0007669"/>
    <property type="project" value="TreeGrafter"/>
</dbReference>
<dbReference type="PANTHER" id="PTHR15044">
    <property type="entry name" value="NEUROPEPTIDE FF"/>
    <property type="match status" value="1"/>
</dbReference>
<dbReference type="Proteomes" id="UP000664940">
    <property type="component" value="Unassembled WGS sequence"/>
</dbReference>
<protein>
    <submittedName>
        <fullName evidence="3">Neuropeptide FF-amide peptide</fullName>
    </submittedName>
    <submittedName>
        <fullName evidence="6 7">Pro-FMRFamide-related neuropeptide FF</fullName>
    </submittedName>
</protein>
<feature type="region of interest" description="Disordered" evidence="1">
    <location>
        <begin position="21"/>
        <end position="47"/>
    </location>
</feature>
<dbReference type="PRINTS" id="PR01682">
    <property type="entry name" value="FMRFAMIDEPEP"/>
</dbReference>
<evidence type="ECO:0000256" key="1">
    <source>
        <dbReference type="SAM" id="MobiDB-lite"/>
    </source>
</evidence>
<keyword evidence="4" id="KW-1185">Reference proteome</keyword>
<dbReference type="GO" id="GO:0005615">
    <property type="term" value="C:extracellular space"/>
    <property type="evidence" value="ECO:0007669"/>
    <property type="project" value="TreeGrafter"/>
</dbReference>
<dbReference type="OrthoDB" id="8878267at2759"/>
<dbReference type="EMBL" id="JABVXQ010000003">
    <property type="protein sequence ID" value="KAF6120656.1"/>
    <property type="molecule type" value="Genomic_DNA"/>
</dbReference>
<reference evidence="3 5" key="1">
    <citation type="journal article" date="2020" name="Nature">
        <title>Six reference-quality genomes reveal evolution of bat adaptations.</title>
        <authorList>
            <person name="Jebb D."/>
            <person name="Huang Z."/>
            <person name="Pippel M."/>
            <person name="Hughes G.M."/>
            <person name="Lavrichenko K."/>
            <person name="Devanna P."/>
            <person name="Winkler S."/>
            <person name="Jermiin L.S."/>
            <person name="Skirmuntt E.C."/>
            <person name="Katzourakis A."/>
            <person name="Burkitt-Gray L."/>
            <person name="Ray D.A."/>
            <person name="Sullivan K.A.M."/>
            <person name="Roscito J.G."/>
            <person name="Kirilenko B.M."/>
            <person name="Davalos L.M."/>
            <person name="Corthals A.P."/>
            <person name="Power M.L."/>
            <person name="Jones G."/>
            <person name="Ransome R.D."/>
            <person name="Dechmann D.K.N."/>
            <person name="Locatelli A.G."/>
            <person name="Puechmaille S.J."/>
            <person name="Fedrigo O."/>
            <person name="Jarvis E.D."/>
            <person name="Hiller M."/>
            <person name="Vernes S.C."/>
            <person name="Myers E.W."/>
            <person name="Teeling E.C."/>
        </authorList>
    </citation>
    <scope>NUCLEOTIDE SEQUENCE [LARGE SCALE GENOMIC DNA]</scope>
    <source>
        <strain evidence="3">Bat1K_MPI-CBG_1</strain>
    </source>
</reference>
<dbReference type="PANTHER" id="PTHR15044:SF0">
    <property type="entry name" value="PRO-FMRFAMIDE-RELATED NEUROPEPTIDE FF"/>
    <property type="match status" value="1"/>
</dbReference>
<dbReference type="GO" id="GO:0043204">
    <property type="term" value="C:perikaryon"/>
    <property type="evidence" value="ECO:0007669"/>
    <property type="project" value="TreeGrafter"/>
</dbReference>
<evidence type="ECO:0000313" key="4">
    <source>
        <dbReference type="Proteomes" id="UP000504628"/>
    </source>
</evidence>